<feature type="non-terminal residue" evidence="2">
    <location>
        <position position="1"/>
    </location>
</feature>
<sequence>KAQASYLEPSARRANSECNPASRQRPTCRLLSNPGTFVALWVDCHAPHATLDKKAQASYLEPSARRANSECNPASRQRPTCRLLSNPGTFVALWVDCHAPHATLGPAVSCLTQELLSHFGWTVMPHMQHLSDQRFRSDNEVKEEVKRHLNGKLRRFTTFEYRN</sequence>
<accession>A0AAW1J0R6</accession>
<evidence type="ECO:0000256" key="1">
    <source>
        <dbReference type="SAM" id="MobiDB-lite"/>
    </source>
</evidence>
<protein>
    <submittedName>
        <fullName evidence="2">Uncharacterized protein</fullName>
    </submittedName>
</protein>
<name>A0AAW1J0R6_POPJA</name>
<comment type="caution">
    <text evidence="2">The sequence shown here is derived from an EMBL/GenBank/DDBJ whole genome shotgun (WGS) entry which is preliminary data.</text>
</comment>
<dbReference type="EMBL" id="JASPKY010000455">
    <property type="protein sequence ID" value="KAK9696304.1"/>
    <property type="molecule type" value="Genomic_DNA"/>
</dbReference>
<keyword evidence="3" id="KW-1185">Reference proteome</keyword>
<dbReference type="Proteomes" id="UP001458880">
    <property type="component" value="Unassembled WGS sequence"/>
</dbReference>
<dbReference type="AlphaFoldDB" id="A0AAW1J0R6"/>
<reference evidence="2 3" key="1">
    <citation type="journal article" date="2024" name="BMC Genomics">
        <title>De novo assembly and annotation of Popillia japonica's genome with initial clues to its potential as an invasive pest.</title>
        <authorList>
            <person name="Cucini C."/>
            <person name="Boschi S."/>
            <person name="Funari R."/>
            <person name="Cardaioli E."/>
            <person name="Iannotti N."/>
            <person name="Marturano G."/>
            <person name="Paoli F."/>
            <person name="Bruttini M."/>
            <person name="Carapelli A."/>
            <person name="Frati F."/>
            <person name="Nardi F."/>
        </authorList>
    </citation>
    <scope>NUCLEOTIDE SEQUENCE [LARGE SCALE GENOMIC DNA]</scope>
    <source>
        <strain evidence="2">DMR45628</strain>
    </source>
</reference>
<evidence type="ECO:0000313" key="2">
    <source>
        <dbReference type="EMBL" id="KAK9696304.1"/>
    </source>
</evidence>
<feature type="region of interest" description="Disordered" evidence="1">
    <location>
        <begin position="1"/>
        <end position="24"/>
    </location>
</feature>
<proteinExistence type="predicted"/>
<gene>
    <name evidence="2" type="ORF">QE152_g31988</name>
</gene>
<evidence type="ECO:0000313" key="3">
    <source>
        <dbReference type="Proteomes" id="UP001458880"/>
    </source>
</evidence>
<organism evidence="2 3">
    <name type="scientific">Popillia japonica</name>
    <name type="common">Japanese beetle</name>
    <dbReference type="NCBI Taxonomy" id="7064"/>
    <lineage>
        <taxon>Eukaryota</taxon>
        <taxon>Metazoa</taxon>
        <taxon>Ecdysozoa</taxon>
        <taxon>Arthropoda</taxon>
        <taxon>Hexapoda</taxon>
        <taxon>Insecta</taxon>
        <taxon>Pterygota</taxon>
        <taxon>Neoptera</taxon>
        <taxon>Endopterygota</taxon>
        <taxon>Coleoptera</taxon>
        <taxon>Polyphaga</taxon>
        <taxon>Scarabaeiformia</taxon>
        <taxon>Scarabaeidae</taxon>
        <taxon>Rutelinae</taxon>
        <taxon>Popillia</taxon>
    </lineage>
</organism>